<dbReference type="SUPFAM" id="SSF54631">
    <property type="entry name" value="CBS-domain pair"/>
    <property type="match status" value="2"/>
</dbReference>
<dbReference type="PANTHER" id="PTHR45138:SF9">
    <property type="entry name" value="DIGUANYLATE CYCLASE DGCM-RELATED"/>
    <property type="match status" value="1"/>
</dbReference>
<proteinExistence type="predicted"/>
<evidence type="ECO:0000259" key="2">
    <source>
        <dbReference type="PROSITE" id="PS50887"/>
    </source>
</evidence>
<dbReference type="GO" id="GO:0005886">
    <property type="term" value="C:plasma membrane"/>
    <property type="evidence" value="ECO:0007669"/>
    <property type="project" value="TreeGrafter"/>
</dbReference>
<keyword evidence="1" id="KW-0129">CBS domain</keyword>
<dbReference type="GO" id="GO:0052621">
    <property type="term" value="F:diguanylate cyclase activity"/>
    <property type="evidence" value="ECO:0007669"/>
    <property type="project" value="TreeGrafter"/>
</dbReference>
<sequence>MEIHYQSNILMLSPHIPVQRAIDAMVQAQQSCVLVVENQRLIGIFTERDLTWGTAQQLAFETLSLGALMTPKPQTVNIHASKNVFQLVQRLTQNRLRHLPVLDDHHRVVGLITPQSIRDRLKPEYMPYLWVGSVMTTQVIQGQQTDSILVLVQQMAAHRISCVVIMDESGRKPLGLITERDIARLHTQGVDFRSVTAGEVMPQPLTILFLRHSLWQVHQTMQELNVQRLVICYPHGELAGLITQTQLLNLMEPLEIYQVMAQMKPDLNDQTHELQSLNQQHAEHHYDWYRVAPIDELTQVANRRHFDQYYRKVWQRLEATHQSIALLFVDIDHFTAYNETYGHNAAERCLFEIAQALQRLVRGPEDLLARYDGEKFVVLLLEQDLGDAERLAQAMLEQVFRLQMEHATSPTSDYVTISIGATASHSTVAAQPEMLIQQADQMLNHAKQQGRDRYHLAAELLPVRVEH</sequence>
<evidence type="ECO:0000256" key="1">
    <source>
        <dbReference type="PROSITE-ProRule" id="PRU00703"/>
    </source>
</evidence>
<feature type="domain" description="CBS" evidence="3">
    <location>
        <begin position="5"/>
        <end position="60"/>
    </location>
</feature>
<dbReference type="InterPro" id="IPR043128">
    <property type="entry name" value="Rev_trsase/Diguanyl_cyclase"/>
</dbReference>
<dbReference type="InterPro" id="IPR050469">
    <property type="entry name" value="Diguanylate_Cyclase"/>
</dbReference>
<dbReference type="GO" id="GO:0043709">
    <property type="term" value="P:cell adhesion involved in single-species biofilm formation"/>
    <property type="evidence" value="ECO:0007669"/>
    <property type="project" value="TreeGrafter"/>
</dbReference>
<dbReference type="InterPro" id="IPR046342">
    <property type="entry name" value="CBS_dom_sf"/>
</dbReference>
<dbReference type="PROSITE" id="PS50887">
    <property type="entry name" value="GGDEF"/>
    <property type="match status" value="1"/>
</dbReference>
<dbReference type="PANTHER" id="PTHR45138">
    <property type="entry name" value="REGULATORY COMPONENTS OF SENSORY TRANSDUCTION SYSTEM"/>
    <property type="match status" value="1"/>
</dbReference>
<dbReference type="NCBIfam" id="TIGR00254">
    <property type="entry name" value="GGDEF"/>
    <property type="match status" value="1"/>
</dbReference>
<dbReference type="Gene3D" id="3.30.70.270">
    <property type="match status" value="1"/>
</dbReference>
<dbReference type="AlphaFoldDB" id="A0A928VR86"/>
<dbReference type="SMART" id="SM00116">
    <property type="entry name" value="CBS"/>
    <property type="match status" value="3"/>
</dbReference>
<dbReference type="CDD" id="cd01949">
    <property type="entry name" value="GGDEF"/>
    <property type="match status" value="1"/>
</dbReference>
<dbReference type="InterPro" id="IPR029787">
    <property type="entry name" value="Nucleotide_cyclase"/>
</dbReference>
<evidence type="ECO:0000313" key="5">
    <source>
        <dbReference type="Proteomes" id="UP000625316"/>
    </source>
</evidence>
<comment type="caution">
    <text evidence="4">The sequence shown here is derived from an EMBL/GenBank/DDBJ whole genome shotgun (WGS) entry which is preliminary data.</text>
</comment>
<dbReference type="GO" id="GO:1902201">
    <property type="term" value="P:negative regulation of bacterial-type flagellum-dependent cell motility"/>
    <property type="evidence" value="ECO:0007669"/>
    <property type="project" value="TreeGrafter"/>
</dbReference>
<dbReference type="SMART" id="SM00267">
    <property type="entry name" value="GGDEF"/>
    <property type="match status" value="1"/>
</dbReference>
<dbReference type="Pfam" id="PF00571">
    <property type="entry name" value="CBS"/>
    <property type="match status" value="3"/>
</dbReference>
<dbReference type="EMBL" id="JADEXQ010000098">
    <property type="protein sequence ID" value="MBE9032303.1"/>
    <property type="molecule type" value="Genomic_DNA"/>
</dbReference>
<gene>
    <name evidence="4" type="ORF">IQ266_21425</name>
</gene>
<accession>A0A928VR86</accession>
<dbReference type="Pfam" id="PF00990">
    <property type="entry name" value="GGDEF"/>
    <property type="match status" value="1"/>
</dbReference>
<name>A0A928VR86_9CYAN</name>
<organism evidence="4 5">
    <name type="scientific">Romeriopsis navalis LEGE 11480</name>
    <dbReference type="NCBI Taxonomy" id="2777977"/>
    <lineage>
        <taxon>Bacteria</taxon>
        <taxon>Bacillati</taxon>
        <taxon>Cyanobacteriota</taxon>
        <taxon>Cyanophyceae</taxon>
        <taxon>Leptolyngbyales</taxon>
        <taxon>Leptolyngbyaceae</taxon>
        <taxon>Romeriopsis</taxon>
        <taxon>Romeriopsis navalis</taxon>
    </lineage>
</organism>
<dbReference type="Proteomes" id="UP000625316">
    <property type="component" value="Unassembled WGS sequence"/>
</dbReference>
<feature type="domain" description="GGDEF" evidence="2">
    <location>
        <begin position="322"/>
        <end position="459"/>
    </location>
</feature>
<evidence type="ECO:0000313" key="4">
    <source>
        <dbReference type="EMBL" id="MBE9032303.1"/>
    </source>
</evidence>
<dbReference type="InterPro" id="IPR000644">
    <property type="entry name" value="CBS_dom"/>
</dbReference>
<feature type="domain" description="CBS" evidence="3">
    <location>
        <begin position="69"/>
        <end position="128"/>
    </location>
</feature>
<dbReference type="SUPFAM" id="SSF55073">
    <property type="entry name" value="Nucleotide cyclase"/>
    <property type="match status" value="1"/>
</dbReference>
<keyword evidence="5" id="KW-1185">Reference proteome</keyword>
<dbReference type="PROSITE" id="PS51371">
    <property type="entry name" value="CBS"/>
    <property type="match status" value="3"/>
</dbReference>
<dbReference type="CDD" id="cd17774">
    <property type="entry name" value="CBS_two-component_sensor_histidine_kinase_repeat2"/>
    <property type="match status" value="1"/>
</dbReference>
<dbReference type="InterPro" id="IPR000160">
    <property type="entry name" value="GGDEF_dom"/>
</dbReference>
<protein>
    <submittedName>
        <fullName evidence="4">Diguanylate cyclase</fullName>
    </submittedName>
</protein>
<feature type="domain" description="CBS" evidence="3">
    <location>
        <begin position="135"/>
        <end position="192"/>
    </location>
</feature>
<dbReference type="Gene3D" id="3.10.580.10">
    <property type="entry name" value="CBS-domain"/>
    <property type="match status" value="2"/>
</dbReference>
<evidence type="ECO:0000259" key="3">
    <source>
        <dbReference type="PROSITE" id="PS51371"/>
    </source>
</evidence>
<reference evidence="4" key="1">
    <citation type="submission" date="2020-10" db="EMBL/GenBank/DDBJ databases">
        <authorList>
            <person name="Castelo-Branco R."/>
            <person name="Eusebio N."/>
            <person name="Adriana R."/>
            <person name="Vieira A."/>
            <person name="Brugerolle De Fraissinette N."/>
            <person name="Rezende De Castro R."/>
            <person name="Schneider M.P."/>
            <person name="Vasconcelos V."/>
            <person name="Leao P.N."/>
        </authorList>
    </citation>
    <scope>NUCLEOTIDE SEQUENCE</scope>
    <source>
        <strain evidence="4">LEGE 11480</strain>
    </source>
</reference>